<organism evidence="2 3">
    <name type="scientific">Ganoderma sinense ZZ0214-1</name>
    <dbReference type="NCBI Taxonomy" id="1077348"/>
    <lineage>
        <taxon>Eukaryota</taxon>
        <taxon>Fungi</taxon>
        <taxon>Dikarya</taxon>
        <taxon>Basidiomycota</taxon>
        <taxon>Agaricomycotina</taxon>
        <taxon>Agaricomycetes</taxon>
        <taxon>Polyporales</taxon>
        <taxon>Polyporaceae</taxon>
        <taxon>Ganoderma</taxon>
    </lineage>
</organism>
<dbReference type="STRING" id="1077348.A0A2G8RP63"/>
<feature type="signal peptide" evidence="1">
    <location>
        <begin position="1"/>
        <end position="19"/>
    </location>
</feature>
<sequence>MLRKTFAVALAAFATIVSSGPVPRQAPVTDVQIFQFALTLEHIENAFYTAALAKFTVNDFEKAGYPSWVYGRFSEIAGHERTHVKYLTESLGPNAVPVCTYDFGDTLNDPTSFAKQSRIFETVGTSAYLGGTGVLQDKTHVVEAGSILAVESSQAGWVSSAVLKHQPWNGPFTIPLPASGAYSLAQPFIQACPLGYPQLPIIPLPSLSLSNPTPKSGETVKFSFPQANFTSGKPYYAAWLDGLTVTYTDIAADGSTTVPGGLLGIIYVATVCSKATPSDENLVSGFALITYDYDSSIDDSEAGSPV</sequence>
<dbReference type="PANTHER" id="PTHR38705:SF1">
    <property type="entry name" value="PROTEIN RDS1"/>
    <property type="match status" value="1"/>
</dbReference>
<comment type="caution">
    <text evidence="2">The sequence shown here is derived from an EMBL/GenBank/DDBJ whole genome shotgun (WGS) entry which is preliminary data.</text>
</comment>
<name>A0A2G8RP63_9APHY</name>
<dbReference type="PANTHER" id="PTHR38705">
    <property type="entry name" value="PROTEIN RDS1"/>
    <property type="match status" value="1"/>
</dbReference>
<evidence type="ECO:0000256" key="1">
    <source>
        <dbReference type="SAM" id="SignalP"/>
    </source>
</evidence>
<reference evidence="2 3" key="1">
    <citation type="journal article" date="2015" name="Sci. Rep.">
        <title>Chromosome-level genome map provides insights into diverse defense mechanisms in the medicinal fungus Ganoderma sinense.</title>
        <authorList>
            <person name="Zhu Y."/>
            <person name="Xu J."/>
            <person name="Sun C."/>
            <person name="Zhou S."/>
            <person name="Xu H."/>
            <person name="Nelson D.R."/>
            <person name="Qian J."/>
            <person name="Song J."/>
            <person name="Luo H."/>
            <person name="Xiang L."/>
            <person name="Li Y."/>
            <person name="Xu Z."/>
            <person name="Ji A."/>
            <person name="Wang L."/>
            <person name="Lu S."/>
            <person name="Hayward A."/>
            <person name="Sun W."/>
            <person name="Li X."/>
            <person name="Schwartz D.C."/>
            <person name="Wang Y."/>
            <person name="Chen S."/>
        </authorList>
    </citation>
    <scope>NUCLEOTIDE SEQUENCE [LARGE SCALE GENOMIC DNA]</scope>
    <source>
        <strain evidence="2 3">ZZ0214-1</strain>
    </source>
</reference>
<dbReference type="Pfam" id="PF13668">
    <property type="entry name" value="Ferritin_2"/>
    <property type="match status" value="1"/>
</dbReference>
<protein>
    <submittedName>
        <fullName evidence="2">Uncharacterized protein</fullName>
    </submittedName>
</protein>
<keyword evidence="1" id="KW-0732">Signal</keyword>
<dbReference type="OrthoDB" id="1001765at2759"/>
<proteinExistence type="predicted"/>
<evidence type="ECO:0000313" key="3">
    <source>
        <dbReference type="Proteomes" id="UP000230002"/>
    </source>
</evidence>
<dbReference type="EMBL" id="AYKW01000068">
    <property type="protein sequence ID" value="PIL23314.1"/>
    <property type="molecule type" value="Genomic_DNA"/>
</dbReference>
<dbReference type="Proteomes" id="UP000230002">
    <property type="component" value="Unassembled WGS sequence"/>
</dbReference>
<accession>A0A2G8RP63</accession>
<feature type="chain" id="PRO_5013661384" evidence="1">
    <location>
        <begin position="20"/>
        <end position="306"/>
    </location>
</feature>
<keyword evidence="3" id="KW-1185">Reference proteome</keyword>
<dbReference type="AlphaFoldDB" id="A0A2G8RP63"/>
<gene>
    <name evidence="2" type="ORF">GSI_14625</name>
</gene>
<evidence type="ECO:0000313" key="2">
    <source>
        <dbReference type="EMBL" id="PIL23314.1"/>
    </source>
</evidence>
<dbReference type="InterPro" id="IPR039254">
    <property type="entry name" value="Rds1"/>
</dbReference>